<dbReference type="EMBL" id="BLKM01000137">
    <property type="protein sequence ID" value="GFG29396.1"/>
    <property type="molecule type" value="Genomic_DNA"/>
</dbReference>
<dbReference type="Pfam" id="PF14735">
    <property type="entry name" value="HAUS4"/>
    <property type="match status" value="1"/>
</dbReference>
<dbReference type="Proteomes" id="UP000502823">
    <property type="component" value="Unassembled WGS sequence"/>
</dbReference>
<dbReference type="GO" id="GO:0070652">
    <property type="term" value="C:HAUS complex"/>
    <property type="evidence" value="ECO:0007669"/>
    <property type="project" value="InterPro"/>
</dbReference>
<dbReference type="AlphaFoldDB" id="A0A6L2PAP2"/>
<name>A0A6L2PAP2_COPFO</name>
<evidence type="ECO:0008006" key="3">
    <source>
        <dbReference type="Google" id="ProtNLM"/>
    </source>
</evidence>
<dbReference type="OrthoDB" id="7696867at2759"/>
<proteinExistence type="predicted"/>
<accession>A0A6L2PAP2</accession>
<dbReference type="GO" id="GO:0051225">
    <property type="term" value="P:spindle assembly"/>
    <property type="evidence" value="ECO:0007669"/>
    <property type="project" value="InterPro"/>
</dbReference>
<reference evidence="2" key="1">
    <citation type="submission" date="2020-01" db="EMBL/GenBank/DDBJ databases">
        <title>Draft genome sequence of the Termite Coptotermes fromosanus.</title>
        <authorList>
            <person name="Itakura S."/>
            <person name="Yosikawa Y."/>
            <person name="Umezawa K."/>
        </authorList>
    </citation>
    <scope>NUCLEOTIDE SEQUENCE [LARGE SCALE GENOMIC DNA]</scope>
</reference>
<sequence>MEAWTSVFGSLPLKIKLEPQADISSSEEVPTANVATDISKTKLKELTSLRNTVEKSRDSYLQCHLLLSAIKEVACENESEFPLITQKVQQIIASGKVANIAHLNSEKSNDSNESLMILGLEDSHQCSLSTVLSYIEKINLKSAVEDKLLRNCSRIQKCVQGKEFLQKEGIPKDIVSSDKFECVRLAELRTKECSEDSLIVSALVKELSDIQLGFSETVKTEVIPWFEAKCESLELEAKILELQILVDMFSENPKVPEAMKKIDEYSQTLYEEMKSELEKLRNDEKMYDEVAGTEYDRVLKKYKNYKQELNSKMWMLNELS</sequence>
<evidence type="ECO:0000313" key="2">
    <source>
        <dbReference type="Proteomes" id="UP000502823"/>
    </source>
</evidence>
<dbReference type="InterPro" id="IPR029327">
    <property type="entry name" value="HAUS4"/>
</dbReference>
<keyword evidence="2" id="KW-1185">Reference proteome</keyword>
<gene>
    <name evidence="1" type="ORF">Cfor_04459</name>
</gene>
<comment type="caution">
    <text evidence="1">The sequence shown here is derived from an EMBL/GenBank/DDBJ whole genome shotgun (WGS) entry which is preliminary data.</text>
</comment>
<organism evidence="1 2">
    <name type="scientific">Coptotermes formosanus</name>
    <name type="common">Formosan subterranean termite</name>
    <dbReference type="NCBI Taxonomy" id="36987"/>
    <lineage>
        <taxon>Eukaryota</taxon>
        <taxon>Metazoa</taxon>
        <taxon>Ecdysozoa</taxon>
        <taxon>Arthropoda</taxon>
        <taxon>Hexapoda</taxon>
        <taxon>Insecta</taxon>
        <taxon>Pterygota</taxon>
        <taxon>Neoptera</taxon>
        <taxon>Polyneoptera</taxon>
        <taxon>Dictyoptera</taxon>
        <taxon>Blattodea</taxon>
        <taxon>Blattoidea</taxon>
        <taxon>Termitoidae</taxon>
        <taxon>Rhinotermitidae</taxon>
        <taxon>Coptotermes</taxon>
    </lineage>
</organism>
<protein>
    <recommendedName>
        <fullName evidence="3">HAUS augmin-like complex subunit 4</fullName>
    </recommendedName>
</protein>
<evidence type="ECO:0000313" key="1">
    <source>
        <dbReference type="EMBL" id="GFG29396.1"/>
    </source>
</evidence>
<dbReference type="InParanoid" id="A0A6L2PAP2"/>